<dbReference type="AlphaFoldDB" id="A0A2T0W706"/>
<dbReference type="PANTHER" id="PTHR30193">
    <property type="entry name" value="ABC TRANSPORTER PERMEASE PROTEIN"/>
    <property type="match status" value="1"/>
</dbReference>
<evidence type="ECO:0000256" key="3">
    <source>
        <dbReference type="ARBA" id="ARBA00022475"/>
    </source>
</evidence>
<keyword evidence="9" id="KW-0762">Sugar transport</keyword>
<keyword evidence="10" id="KW-1185">Reference proteome</keyword>
<evidence type="ECO:0000256" key="5">
    <source>
        <dbReference type="ARBA" id="ARBA00022989"/>
    </source>
</evidence>
<feature type="domain" description="ABC transmembrane type-1" evidence="8">
    <location>
        <begin position="71"/>
        <end position="284"/>
    </location>
</feature>
<evidence type="ECO:0000256" key="4">
    <source>
        <dbReference type="ARBA" id="ARBA00022692"/>
    </source>
</evidence>
<accession>A0A2T0W706</accession>
<feature type="transmembrane region" description="Helical" evidence="7">
    <location>
        <begin position="212"/>
        <end position="231"/>
    </location>
</feature>
<evidence type="ECO:0000256" key="7">
    <source>
        <dbReference type="RuleBase" id="RU363032"/>
    </source>
</evidence>
<feature type="transmembrane region" description="Helical" evidence="7">
    <location>
        <begin position="105"/>
        <end position="130"/>
    </location>
</feature>
<feature type="transmembrane region" description="Helical" evidence="7">
    <location>
        <begin position="75"/>
        <end position="96"/>
    </location>
</feature>
<comment type="subcellular location">
    <subcellularLocation>
        <location evidence="1 7">Cell membrane</location>
        <topology evidence="1 7">Multi-pass membrane protein</topology>
    </subcellularLocation>
</comment>
<keyword evidence="6 7" id="KW-0472">Membrane</keyword>
<keyword evidence="2 7" id="KW-0813">Transport</keyword>
<evidence type="ECO:0000256" key="1">
    <source>
        <dbReference type="ARBA" id="ARBA00004651"/>
    </source>
</evidence>
<keyword evidence="3" id="KW-1003">Cell membrane</keyword>
<reference evidence="9 10" key="1">
    <citation type="submission" date="2018-03" db="EMBL/GenBank/DDBJ databases">
        <title>Genomic Encyclopedia of Archaeal and Bacterial Type Strains, Phase II (KMG-II): from individual species to whole genera.</title>
        <authorList>
            <person name="Goeker M."/>
        </authorList>
    </citation>
    <scope>NUCLEOTIDE SEQUENCE [LARGE SCALE GENOMIC DNA]</scope>
    <source>
        <strain evidence="9 10">DSM 13175</strain>
    </source>
</reference>
<dbReference type="CDD" id="cd06261">
    <property type="entry name" value="TM_PBP2"/>
    <property type="match status" value="1"/>
</dbReference>
<dbReference type="EMBL" id="PVTO01000011">
    <property type="protein sequence ID" value="PRY82485.1"/>
    <property type="molecule type" value="Genomic_DNA"/>
</dbReference>
<dbReference type="GO" id="GO:0005886">
    <property type="term" value="C:plasma membrane"/>
    <property type="evidence" value="ECO:0007669"/>
    <property type="project" value="UniProtKB-SubCell"/>
</dbReference>
<evidence type="ECO:0000256" key="6">
    <source>
        <dbReference type="ARBA" id="ARBA00023136"/>
    </source>
</evidence>
<dbReference type="PROSITE" id="PS50928">
    <property type="entry name" value="ABC_TM1"/>
    <property type="match status" value="1"/>
</dbReference>
<dbReference type="SUPFAM" id="SSF161098">
    <property type="entry name" value="MetI-like"/>
    <property type="match status" value="1"/>
</dbReference>
<dbReference type="PANTHER" id="PTHR30193:SF37">
    <property type="entry name" value="INNER MEMBRANE ABC TRANSPORTER PERMEASE PROTEIN YCJO"/>
    <property type="match status" value="1"/>
</dbReference>
<dbReference type="InterPro" id="IPR051393">
    <property type="entry name" value="ABC_transporter_permease"/>
</dbReference>
<sequence length="295" mass="32860">MKISKTVSSLMFLPFLLFFILFWMIPFLYGLYVSFHSWTVSGGNGGFVGLDNYIRILSPGNMYHDSFMNALGNTLYFVVISLVPLVVFALLLALLIENIPGKLKVFFRTVFFISYAVSVTAVSAIFKWLFTGNGGYINNVLQGFGLDSIGWLNNQPYAWIAVLAATVWWTIGYNMILFVNALDEVDDSLYEAASLDGANAWQRFWNVTFPSIKGVFVFVTIITVIASFNLYGQTLLITEGGPARSTMSLTMIIQNTIFSQNNLGMGSAMAILMGIIMVFITLVQFLIGFRKDDNA</sequence>
<dbReference type="GO" id="GO:0055085">
    <property type="term" value="P:transmembrane transport"/>
    <property type="evidence" value="ECO:0007669"/>
    <property type="project" value="InterPro"/>
</dbReference>
<evidence type="ECO:0000256" key="2">
    <source>
        <dbReference type="ARBA" id="ARBA00022448"/>
    </source>
</evidence>
<protein>
    <submittedName>
        <fullName evidence="9">Multiple sugar transport system permease protein</fullName>
    </submittedName>
</protein>
<name>A0A2T0W706_9LACT</name>
<dbReference type="InterPro" id="IPR000515">
    <property type="entry name" value="MetI-like"/>
</dbReference>
<organism evidence="9 10">
    <name type="scientific">Alkalibacterium olivapovliticus</name>
    <dbReference type="NCBI Taxonomy" id="99907"/>
    <lineage>
        <taxon>Bacteria</taxon>
        <taxon>Bacillati</taxon>
        <taxon>Bacillota</taxon>
        <taxon>Bacilli</taxon>
        <taxon>Lactobacillales</taxon>
        <taxon>Carnobacteriaceae</taxon>
        <taxon>Alkalibacterium</taxon>
    </lineage>
</organism>
<gene>
    <name evidence="9" type="ORF">CLV38_11135</name>
</gene>
<dbReference type="Proteomes" id="UP000238205">
    <property type="component" value="Unassembled WGS sequence"/>
</dbReference>
<dbReference type="RefSeq" id="WP_211295433.1">
    <property type="nucleotide sequence ID" value="NZ_PVTO01000011.1"/>
</dbReference>
<feature type="transmembrane region" description="Helical" evidence="7">
    <location>
        <begin position="268"/>
        <end position="289"/>
    </location>
</feature>
<feature type="transmembrane region" description="Helical" evidence="7">
    <location>
        <begin position="157"/>
        <end position="179"/>
    </location>
</feature>
<comment type="caution">
    <text evidence="9">The sequence shown here is derived from an EMBL/GenBank/DDBJ whole genome shotgun (WGS) entry which is preliminary data.</text>
</comment>
<dbReference type="Pfam" id="PF00528">
    <property type="entry name" value="BPD_transp_1"/>
    <property type="match status" value="1"/>
</dbReference>
<proteinExistence type="inferred from homology"/>
<evidence type="ECO:0000259" key="8">
    <source>
        <dbReference type="PROSITE" id="PS50928"/>
    </source>
</evidence>
<comment type="similarity">
    <text evidence="7">Belongs to the binding-protein-dependent transport system permease family.</text>
</comment>
<keyword evidence="4 7" id="KW-0812">Transmembrane</keyword>
<keyword evidence="5 7" id="KW-1133">Transmembrane helix</keyword>
<dbReference type="Gene3D" id="1.10.3720.10">
    <property type="entry name" value="MetI-like"/>
    <property type="match status" value="1"/>
</dbReference>
<evidence type="ECO:0000313" key="10">
    <source>
        <dbReference type="Proteomes" id="UP000238205"/>
    </source>
</evidence>
<evidence type="ECO:0000313" key="9">
    <source>
        <dbReference type="EMBL" id="PRY82485.1"/>
    </source>
</evidence>
<dbReference type="InterPro" id="IPR035906">
    <property type="entry name" value="MetI-like_sf"/>
</dbReference>
<feature type="transmembrane region" description="Helical" evidence="7">
    <location>
        <begin position="12"/>
        <end position="32"/>
    </location>
</feature>